<dbReference type="RefSeq" id="WP_125023289.1">
    <property type="nucleotide sequence ID" value="NZ_CP034159.1"/>
</dbReference>
<keyword evidence="3" id="KW-1185">Reference proteome</keyword>
<dbReference type="InterPro" id="IPR027268">
    <property type="entry name" value="Peptidase_M4/M1_CTD_sf"/>
</dbReference>
<keyword evidence="2" id="KW-0645">Protease</keyword>
<protein>
    <submittedName>
        <fullName evidence="2">Aminopeptidase</fullName>
    </submittedName>
</protein>
<proteinExistence type="predicted"/>
<sequence length="940" mass="109719">MIRFSSAFLFLFLFAEVSAQQDSISLTAKLVENTNQISVTQDIIYQNTTQTPLTKVHLLNWISAYKNRDTPLLSRTLQDRKNEMYFAKKDELGSTTDLIIKPNSTTEWISFDGNSENIYVPLTEALQPGGHVKISLKYTLNLPKQKFTGYGIADNKIALKYFFIVPGGFEDEKQSPKFFRNIEENQSPGTYWKVNFDLPDHYFSESNLGRTGENNFEGSLTKDVEFLLTQNEVDEMTTQIDDQNIKISFGYKLTESEKQNLEFYLPLQLHFIKNKLGFLPDHIFISEKFQKDEDFIGIDDIKFWKFKYQLFTDAEKTDLNYFSVLSKAVVQRSAIFEKSSDHWLMNGLKTYLEIQYLDRYYHDRKLLGDLPNELKVFGLKPLKFFHLSQLELSQRYGLAYQYMLTQNLDQKISEPFEKLSNFNANAISHFETGSLFDFIAEKMGPEKFDDFVIRYLKNQAGKHVDKKAFLDELTIASGYSADFLENFIAHKNRVNFSLKRYRKLDDNFQVKISKNTRQTIPFKIETEEKSGKKETFWFDTDDSEEITEYTIPQANAEKIVINSDYIFPEKNFRDNYLYTKGLFANTKKIKLKLFRDIPNPEYNEIYVNPRLNFNVYDRFLVGLNFKNASLFERKFNYSFTPYYSSGTGKLAGSGGVSYSFQPAESFYRSLDLGVSGSYFHYDYDLTYRKISAFIGINFTKNPRSDIGRSLGFSYNYFDKDLDPQRINLDEYSKYNLWNLGYAYSDRSIIHEKYISAGLQWMEDFQKISTELSYRWEFAEDKKISMRFFGGYFIKNNTKNNLFDYGISRVSNYAFSYGLLGQSATSGLLTQQLILAEGGFKSYVGDSANQWITSFNADAHVWRWFNVYADAGLFKSKMQDPQFIWDSGVKVKVIPDFLEVYFPIQSSLGFEPSFKDYGRRIRFTLSLNLSAITGYFRRGWF</sequence>
<evidence type="ECO:0000256" key="1">
    <source>
        <dbReference type="SAM" id="SignalP"/>
    </source>
</evidence>
<evidence type="ECO:0000313" key="2">
    <source>
        <dbReference type="EMBL" id="AZI32616.1"/>
    </source>
</evidence>
<dbReference type="GO" id="GO:0004177">
    <property type="term" value="F:aminopeptidase activity"/>
    <property type="evidence" value="ECO:0007669"/>
    <property type="project" value="UniProtKB-KW"/>
</dbReference>
<dbReference type="OrthoDB" id="9813075at2"/>
<dbReference type="AlphaFoldDB" id="A0A3G8XWP9"/>
<dbReference type="EMBL" id="CP034159">
    <property type="protein sequence ID" value="AZI32616.1"/>
    <property type="molecule type" value="Genomic_DNA"/>
</dbReference>
<keyword evidence="2" id="KW-0031">Aminopeptidase</keyword>
<feature type="signal peptide" evidence="1">
    <location>
        <begin position="1"/>
        <end position="19"/>
    </location>
</feature>
<gene>
    <name evidence="2" type="ORF">EIB73_05165</name>
</gene>
<name>A0A3G8XWP9_9FLAO</name>
<accession>A0A3G8XWP9</accession>
<reference evidence="3" key="1">
    <citation type="submission" date="2018-11" db="EMBL/GenBank/DDBJ databases">
        <title>Proposal to divide the Flavobacteriaceae and reorganize its genera based on Amino Acid Identity values calculated from whole genome sequences.</title>
        <authorList>
            <person name="Nicholson A.C."/>
            <person name="Gulvik C.A."/>
            <person name="Whitney A.M."/>
            <person name="Humrighouse B.W."/>
            <person name="Bell M."/>
            <person name="Holmes B."/>
            <person name="Steigerwalt A.G."/>
            <person name="Villarma A."/>
            <person name="Sheth M."/>
            <person name="Batra D."/>
            <person name="Pryor J."/>
            <person name="Bernardet J.-F."/>
            <person name="Hugo C."/>
            <person name="Kampfer P."/>
            <person name="Newman J.D."/>
            <person name="McQuiston J.R."/>
        </authorList>
    </citation>
    <scope>NUCLEOTIDE SEQUENCE [LARGE SCALE GENOMIC DNA]</scope>
    <source>
        <strain evidence="3">G0081</strain>
    </source>
</reference>
<dbReference type="Proteomes" id="UP000270185">
    <property type="component" value="Chromosome"/>
</dbReference>
<feature type="chain" id="PRO_5018088697" evidence="1">
    <location>
        <begin position="20"/>
        <end position="940"/>
    </location>
</feature>
<dbReference type="KEGG" id="ccas:EIB73_05165"/>
<organism evidence="2 3">
    <name type="scientific">Kaistella carnis</name>
    <dbReference type="NCBI Taxonomy" id="1241979"/>
    <lineage>
        <taxon>Bacteria</taxon>
        <taxon>Pseudomonadati</taxon>
        <taxon>Bacteroidota</taxon>
        <taxon>Flavobacteriia</taxon>
        <taxon>Flavobacteriales</taxon>
        <taxon>Weeksellaceae</taxon>
        <taxon>Chryseobacterium group</taxon>
        <taxon>Kaistella</taxon>
    </lineage>
</organism>
<keyword evidence="1" id="KW-0732">Signal</keyword>
<evidence type="ECO:0000313" key="3">
    <source>
        <dbReference type="Proteomes" id="UP000270185"/>
    </source>
</evidence>
<keyword evidence="2" id="KW-0378">Hydrolase</keyword>
<dbReference type="Gene3D" id="1.10.390.10">
    <property type="entry name" value="Neutral Protease Domain 2"/>
    <property type="match status" value="1"/>
</dbReference>